<name>A0A518ATR4_9BACT</name>
<protein>
    <recommendedName>
        <fullName evidence="4">PEP-CTERM protein-sorting domain-containing protein</fullName>
    </recommendedName>
</protein>
<feature type="signal peptide" evidence="1">
    <location>
        <begin position="1"/>
        <end position="23"/>
    </location>
</feature>
<feature type="chain" id="PRO_5021870140" description="PEP-CTERM protein-sorting domain-containing protein" evidence="1">
    <location>
        <begin position="24"/>
        <end position="194"/>
    </location>
</feature>
<dbReference type="KEGG" id="amuc:Pan181_43230"/>
<evidence type="ECO:0000256" key="1">
    <source>
        <dbReference type="SAM" id="SignalP"/>
    </source>
</evidence>
<dbReference type="Gene3D" id="2.60.120.380">
    <property type="match status" value="1"/>
</dbReference>
<dbReference type="AlphaFoldDB" id="A0A518ATR4"/>
<reference evidence="2 3" key="1">
    <citation type="submission" date="2019-02" db="EMBL/GenBank/DDBJ databases">
        <title>Deep-cultivation of Planctomycetes and their phenomic and genomic characterization uncovers novel biology.</title>
        <authorList>
            <person name="Wiegand S."/>
            <person name="Jogler M."/>
            <person name="Boedeker C."/>
            <person name="Pinto D."/>
            <person name="Vollmers J."/>
            <person name="Rivas-Marin E."/>
            <person name="Kohn T."/>
            <person name="Peeters S.H."/>
            <person name="Heuer A."/>
            <person name="Rast P."/>
            <person name="Oberbeckmann S."/>
            <person name="Bunk B."/>
            <person name="Jeske O."/>
            <person name="Meyerdierks A."/>
            <person name="Storesund J.E."/>
            <person name="Kallscheuer N."/>
            <person name="Luecker S."/>
            <person name="Lage O.M."/>
            <person name="Pohl T."/>
            <person name="Merkel B.J."/>
            <person name="Hornburger P."/>
            <person name="Mueller R.-W."/>
            <person name="Bruemmer F."/>
            <person name="Labrenz M."/>
            <person name="Spormann A.M."/>
            <person name="Op den Camp H."/>
            <person name="Overmann J."/>
            <person name="Amann R."/>
            <person name="Jetten M.S.M."/>
            <person name="Mascher T."/>
            <person name="Medema M.H."/>
            <person name="Devos D.P."/>
            <person name="Kaster A.-K."/>
            <person name="Ovreas L."/>
            <person name="Rohde M."/>
            <person name="Galperin M.Y."/>
            <person name="Jogler C."/>
        </authorList>
    </citation>
    <scope>NUCLEOTIDE SEQUENCE [LARGE SCALE GENOMIC DNA]</scope>
    <source>
        <strain evidence="2 3">Pan181</strain>
    </source>
</reference>
<accession>A0A518ATR4</accession>
<keyword evidence="3" id="KW-1185">Reference proteome</keyword>
<evidence type="ECO:0000313" key="2">
    <source>
        <dbReference type="EMBL" id="QDU58097.1"/>
    </source>
</evidence>
<dbReference type="Proteomes" id="UP000315750">
    <property type="component" value="Chromosome"/>
</dbReference>
<keyword evidence="1" id="KW-0732">Signal</keyword>
<proteinExistence type="predicted"/>
<dbReference type="RefSeq" id="WP_145249654.1">
    <property type="nucleotide sequence ID" value="NZ_CP036278.1"/>
</dbReference>
<gene>
    <name evidence="2" type="ORF">Pan181_43230</name>
</gene>
<dbReference type="EMBL" id="CP036278">
    <property type="protein sequence ID" value="QDU58097.1"/>
    <property type="molecule type" value="Genomic_DNA"/>
</dbReference>
<organism evidence="2 3">
    <name type="scientific">Aeoliella mucimassa</name>
    <dbReference type="NCBI Taxonomy" id="2527972"/>
    <lineage>
        <taxon>Bacteria</taxon>
        <taxon>Pseudomonadati</taxon>
        <taxon>Planctomycetota</taxon>
        <taxon>Planctomycetia</taxon>
        <taxon>Pirellulales</taxon>
        <taxon>Lacipirellulaceae</taxon>
        <taxon>Aeoliella</taxon>
    </lineage>
</organism>
<sequence length="194" mass="19541" precursor="true">MTRTTILSLASMLLVFGATAAQAAIIETESNNTLATADVIDLAGATADAGVVNLTAGDVDVFSIDLEVGDFLGVNTYGVGSVPPGDSPNTVVGLFDSAGELLLLDDDGGQALGSNFTYLSSTADSFYIAVTGYPDGQAAPLGSTFGAAGVFDGSHTAAGPYLFTVSVLPQQVPEPASCLLVAGGLLALLAYRKR</sequence>
<evidence type="ECO:0000313" key="3">
    <source>
        <dbReference type="Proteomes" id="UP000315750"/>
    </source>
</evidence>
<evidence type="ECO:0008006" key="4">
    <source>
        <dbReference type="Google" id="ProtNLM"/>
    </source>
</evidence>